<dbReference type="PIRSF" id="PIRSF000169">
    <property type="entry name" value="SDH_D"/>
    <property type="match status" value="1"/>
</dbReference>
<dbReference type="Pfam" id="PF01127">
    <property type="entry name" value="Sdh_cyt"/>
    <property type="match status" value="1"/>
</dbReference>
<dbReference type="GO" id="GO:0046872">
    <property type="term" value="F:metal ion binding"/>
    <property type="evidence" value="ECO:0007669"/>
    <property type="project" value="UniProtKB-KW"/>
</dbReference>
<evidence type="ECO:0000256" key="11">
    <source>
        <dbReference type="ARBA" id="ARBA00022723"/>
    </source>
</evidence>
<comment type="pathway">
    <text evidence="3">Carbohydrate metabolism; tricarboxylic acid cycle.</text>
</comment>
<evidence type="ECO:0000256" key="15">
    <source>
        <dbReference type="ARBA" id="ARBA00023136"/>
    </source>
</evidence>
<evidence type="ECO:0000256" key="4">
    <source>
        <dbReference type="ARBA" id="ARBA00019425"/>
    </source>
</evidence>
<evidence type="ECO:0000256" key="14">
    <source>
        <dbReference type="ARBA" id="ARBA00023004"/>
    </source>
</evidence>
<evidence type="ECO:0000256" key="8">
    <source>
        <dbReference type="ARBA" id="ARBA00022532"/>
    </source>
</evidence>
<dbReference type="NCBIfam" id="TIGR02968">
    <property type="entry name" value="succ_dehyd_anc"/>
    <property type="match status" value="1"/>
</dbReference>
<dbReference type="GO" id="GO:0005886">
    <property type="term" value="C:plasma membrane"/>
    <property type="evidence" value="ECO:0007669"/>
    <property type="project" value="UniProtKB-SubCell"/>
</dbReference>
<feature type="transmembrane region" description="Helical" evidence="18">
    <location>
        <begin position="21"/>
        <end position="39"/>
    </location>
</feature>
<comment type="function">
    <text evidence="1">Membrane-anchoring subunit of succinate dehydrogenase (SDH).</text>
</comment>
<dbReference type="AlphaFoldDB" id="A0AAN1SZI6"/>
<keyword evidence="7" id="KW-0997">Cell inner membrane</keyword>
<dbReference type="PANTHER" id="PTHR38689:SF1">
    <property type="entry name" value="SUCCINATE DEHYDROGENASE HYDROPHOBIC MEMBRANE ANCHOR SUBUNIT"/>
    <property type="match status" value="1"/>
</dbReference>
<keyword evidence="12" id="KW-0249">Electron transport</keyword>
<feature type="transmembrane region" description="Helical" evidence="18">
    <location>
        <begin position="59"/>
        <end position="79"/>
    </location>
</feature>
<dbReference type="Gene3D" id="1.20.1300.10">
    <property type="entry name" value="Fumarate reductase/succinate dehydrogenase, transmembrane subunit"/>
    <property type="match status" value="1"/>
</dbReference>
<feature type="transmembrane region" description="Helical" evidence="18">
    <location>
        <begin position="91"/>
        <end position="113"/>
    </location>
</feature>
<feature type="binding site" evidence="16">
    <location>
        <position position="83"/>
    </location>
    <ligand>
        <name>a ubiquinone</name>
        <dbReference type="ChEBI" id="CHEBI:16389"/>
    </ligand>
</feature>
<dbReference type="CDD" id="cd03494">
    <property type="entry name" value="SQR_TypeC_SdhD"/>
    <property type="match status" value="1"/>
</dbReference>
<dbReference type="RefSeq" id="WP_212784907.1">
    <property type="nucleotide sequence ID" value="NZ_AP019536.1"/>
</dbReference>
<keyword evidence="6" id="KW-1003">Cell membrane</keyword>
<keyword evidence="14 17" id="KW-0408">Iron</keyword>
<keyword evidence="20" id="KW-1185">Reference proteome</keyword>
<evidence type="ECO:0000313" key="19">
    <source>
        <dbReference type="EMBL" id="BBI99667.1"/>
    </source>
</evidence>
<gene>
    <name evidence="19" type="primary">sdhD</name>
    <name evidence="19" type="ORF">FGKAn22_13600</name>
</gene>
<protein>
    <recommendedName>
        <fullName evidence="4">Succinate dehydrogenase hydrophobic membrane anchor subunit</fullName>
    </recommendedName>
</protein>
<evidence type="ECO:0000313" key="20">
    <source>
        <dbReference type="Proteomes" id="UP001319121"/>
    </source>
</evidence>
<comment type="subcellular location">
    <subcellularLocation>
        <location evidence="2">Cell inner membrane</location>
        <topology evidence="2">Multi-pass membrane protein</topology>
    </subcellularLocation>
</comment>
<evidence type="ECO:0000256" key="9">
    <source>
        <dbReference type="ARBA" id="ARBA00022617"/>
    </source>
</evidence>
<keyword evidence="13 18" id="KW-1133">Transmembrane helix</keyword>
<keyword evidence="8" id="KW-0816">Tricarboxylic acid cycle</keyword>
<evidence type="ECO:0000256" key="17">
    <source>
        <dbReference type="PIRSR" id="PIRSR000169-2"/>
    </source>
</evidence>
<reference evidence="19 20" key="1">
    <citation type="submission" date="2019-03" db="EMBL/GenBank/DDBJ databases">
        <title>Complete genome sequence of Ferrigenium kumadai strain An22, a microaerophilic iron-oxidizing bacterium isolated from a paddy field soil.</title>
        <authorList>
            <person name="Watanabe T."/>
            <person name="Asakawa S."/>
        </authorList>
    </citation>
    <scope>NUCLEOTIDE SEQUENCE [LARGE SCALE GENOMIC DNA]</scope>
    <source>
        <strain evidence="19 20">An22</strain>
    </source>
</reference>
<evidence type="ECO:0000256" key="13">
    <source>
        <dbReference type="ARBA" id="ARBA00022989"/>
    </source>
</evidence>
<evidence type="ECO:0000256" key="10">
    <source>
        <dbReference type="ARBA" id="ARBA00022692"/>
    </source>
</evidence>
<proteinExistence type="predicted"/>
<evidence type="ECO:0000256" key="5">
    <source>
        <dbReference type="ARBA" id="ARBA00022448"/>
    </source>
</evidence>
<keyword evidence="15 18" id="KW-0472">Membrane</keyword>
<evidence type="ECO:0000256" key="1">
    <source>
        <dbReference type="ARBA" id="ARBA00004050"/>
    </source>
</evidence>
<keyword evidence="10 18" id="KW-0812">Transmembrane</keyword>
<dbReference type="GO" id="GO:0020037">
    <property type="term" value="F:heme binding"/>
    <property type="evidence" value="ECO:0007669"/>
    <property type="project" value="InterPro"/>
</dbReference>
<comment type="cofactor">
    <cofactor evidence="17">
        <name>heme</name>
        <dbReference type="ChEBI" id="CHEBI:30413"/>
    </cofactor>
    <text evidence="17">The heme is bound between the two transmembrane subunits.</text>
</comment>
<name>A0AAN1SZI6_9PROT</name>
<dbReference type="KEGG" id="fku:FGKAn22_13600"/>
<evidence type="ECO:0000256" key="6">
    <source>
        <dbReference type="ARBA" id="ARBA00022475"/>
    </source>
</evidence>
<evidence type="ECO:0000256" key="18">
    <source>
        <dbReference type="SAM" id="Phobius"/>
    </source>
</evidence>
<keyword evidence="11 17" id="KW-0479">Metal-binding</keyword>
<dbReference type="InterPro" id="IPR034804">
    <property type="entry name" value="SQR/QFR_C/D"/>
</dbReference>
<dbReference type="PANTHER" id="PTHR38689">
    <property type="entry name" value="SUCCINATE DEHYDROGENASE HYDROPHOBIC MEMBRANE ANCHOR SUBUNIT"/>
    <property type="match status" value="1"/>
</dbReference>
<keyword evidence="5" id="KW-0813">Transport</keyword>
<dbReference type="GO" id="GO:0009055">
    <property type="term" value="F:electron transfer activity"/>
    <property type="evidence" value="ECO:0007669"/>
    <property type="project" value="TreeGrafter"/>
</dbReference>
<feature type="binding site" description="axial binding residue" evidence="17">
    <location>
        <position position="71"/>
    </location>
    <ligand>
        <name>heme</name>
        <dbReference type="ChEBI" id="CHEBI:30413"/>
        <note>ligand shared with second transmembrane subunit</note>
    </ligand>
    <ligandPart>
        <name>Fe</name>
        <dbReference type="ChEBI" id="CHEBI:18248"/>
    </ligandPart>
</feature>
<dbReference type="Proteomes" id="UP001319121">
    <property type="component" value="Chromosome"/>
</dbReference>
<evidence type="ECO:0000256" key="7">
    <source>
        <dbReference type="ARBA" id="ARBA00022519"/>
    </source>
</evidence>
<sequence length="115" mass="13442">MVNRIVVGAHYGLRDWLIQRVTAAVMAVYSVALAAWLLWQPYLNYDIWTALFSSQWVRSFTLLFLLSLYYHAWIGVRDIVMDYVKPAGVRLAIHVLVILAMMFYTIWSVQILWGM</sequence>
<dbReference type="InterPro" id="IPR000701">
    <property type="entry name" value="SuccDH_FuR_B_TM-su"/>
</dbReference>
<evidence type="ECO:0000256" key="12">
    <source>
        <dbReference type="ARBA" id="ARBA00022982"/>
    </source>
</evidence>
<evidence type="ECO:0000256" key="2">
    <source>
        <dbReference type="ARBA" id="ARBA00004429"/>
    </source>
</evidence>
<keyword evidence="9 17" id="KW-0349">Heme</keyword>
<dbReference type="GO" id="GO:0017004">
    <property type="term" value="P:cytochrome complex assembly"/>
    <property type="evidence" value="ECO:0007669"/>
    <property type="project" value="TreeGrafter"/>
</dbReference>
<dbReference type="EMBL" id="AP019536">
    <property type="protein sequence ID" value="BBI99667.1"/>
    <property type="molecule type" value="Genomic_DNA"/>
</dbReference>
<dbReference type="InterPro" id="IPR014312">
    <property type="entry name" value="Succ_DH_anchor"/>
</dbReference>
<accession>A0AAN1SZI6</accession>
<evidence type="ECO:0000256" key="3">
    <source>
        <dbReference type="ARBA" id="ARBA00005163"/>
    </source>
</evidence>
<dbReference type="SUPFAM" id="SSF81343">
    <property type="entry name" value="Fumarate reductase respiratory complex transmembrane subunits"/>
    <property type="match status" value="1"/>
</dbReference>
<organism evidence="19 20">
    <name type="scientific">Ferrigenium kumadai</name>
    <dbReference type="NCBI Taxonomy" id="1682490"/>
    <lineage>
        <taxon>Bacteria</taxon>
        <taxon>Pseudomonadati</taxon>
        <taxon>Pseudomonadota</taxon>
        <taxon>Betaproteobacteria</taxon>
        <taxon>Nitrosomonadales</taxon>
        <taxon>Gallionellaceae</taxon>
        <taxon>Ferrigenium</taxon>
    </lineage>
</organism>
<dbReference type="GO" id="GO:0006099">
    <property type="term" value="P:tricarboxylic acid cycle"/>
    <property type="evidence" value="ECO:0007669"/>
    <property type="project" value="UniProtKB-KW"/>
</dbReference>
<evidence type="ECO:0000256" key="16">
    <source>
        <dbReference type="PIRSR" id="PIRSR000169-1"/>
    </source>
</evidence>